<comment type="function">
    <text evidence="11">Catalyzes the ATP-dependent amination of UTP to CTP with either L-glutamine or ammonia as the source of nitrogen. Regulates intracellular CTP levels through interactions with the four ribonucleotide triphosphates.</text>
</comment>
<keyword evidence="3 11" id="KW-0436">Ligase</keyword>
<dbReference type="UniPathway" id="UPA00159">
    <property type="reaction ID" value="UER00277"/>
</dbReference>
<feature type="binding site" evidence="11">
    <location>
        <begin position="190"/>
        <end position="195"/>
    </location>
    <ligand>
        <name>CTP</name>
        <dbReference type="ChEBI" id="CHEBI:37563"/>
        <note>allosteric inhibitor</note>
    </ligand>
</feature>
<feature type="active site" description="Nucleophile; for glutamine hydrolysis" evidence="11">
    <location>
        <position position="384"/>
    </location>
</feature>
<feature type="active site" evidence="11">
    <location>
        <position position="512"/>
    </location>
</feature>
<evidence type="ECO:0000256" key="10">
    <source>
        <dbReference type="ARBA" id="ARBA00047781"/>
    </source>
</evidence>
<proteinExistence type="inferred from homology"/>
<keyword evidence="7 11" id="KW-0460">Magnesium</keyword>
<comment type="catalytic activity">
    <reaction evidence="10 11">
        <text>UTP + L-glutamine + ATP + H2O = CTP + L-glutamate + ADP + phosphate + 2 H(+)</text>
        <dbReference type="Rhea" id="RHEA:26426"/>
        <dbReference type="ChEBI" id="CHEBI:15377"/>
        <dbReference type="ChEBI" id="CHEBI:15378"/>
        <dbReference type="ChEBI" id="CHEBI:29985"/>
        <dbReference type="ChEBI" id="CHEBI:30616"/>
        <dbReference type="ChEBI" id="CHEBI:37563"/>
        <dbReference type="ChEBI" id="CHEBI:43474"/>
        <dbReference type="ChEBI" id="CHEBI:46398"/>
        <dbReference type="ChEBI" id="CHEBI:58359"/>
        <dbReference type="ChEBI" id="CHEBI:456216"/>
        <dbReference type="EC" id="6.3.4.2"/>
    </reaction>
</comment>
<comment type="catalytic activity">
    <reaction evidence="11">
        <text>UTP + NH4(+) + ATP = CTP + ADP + phosphate + 2 H(+)</text>
        <dbReference type="Rhea" id="RHEA:16597"/>
        <dbReference type="ChEBI" id="CHEBI:15378"/>
        <dbReference type="ChEBI" id="CHEBI:28938"/>
        <dbReference type="ChEBI" id="CHEBI:30616"/>
        <dbReference type="ChEBI" id="CHEBI:37563"/>
        <dbReference type="ChEBI" id="CHEBI:43474"/>
        <dbReference type="ChEBI" id="CHEBI:46398"/>
        <dbReference type="ChEBI" id="CHEBI:456216"/>
    </reaction>
</comment>
<keyword evidence="4 11" id="KW-0479">Metal-binding</keyword>
<feature type="binding site" evidence="11">
    <location>
        <begin position="14"/>
        <end position="19"/>
    </location>
    <ligand>
        <name>ATP</name>
        <dbReference type="ChEBI" id="CHEBI:30616"/>
    </ligand>
</feature>
<feature type="binding site" evidence="11">
    <location>
        <position position="13"/>
    </location>
    <ligand>
        <name>CTP</name>
        <dbReference type="ChEBI" id="CHEBI:37563"/>
        <note>allosteric inhibitor</note>
    </ligand>
</feature>
<evidence type="ECO:0000256" key="6">
    <source>
        <dbReference type="ARBA" id="ARBA00022840"/>
    </source>
</evidence>
<dbReference type="GO" id="GO:0019856">
    <property type="term" value="P:pyrimidine nucleobase biosynthetic process"/>
    <property type="evidence" value="ECO:0007669"/>
    <property type="project" value="TreeGrafter"/>
</dbReference>
<feature type="domain" description="Glutamine amidotransferase" evidence="13">
    <location>
        <begin position="307"/>
        <end position="529"/>
    </location>
</feature>
<dbReference type="FunFam" id="3.40.50.880:FF:000002">
    <property type="entry name" value="CTP synthase"/>
    <property type="match status" value="1"/>
</dbReference>
<dbReference type="SUPFAM" id="SSF52540">
    <property type="entry name" value="P-loop containing nucleoside triphosphate hydrolases"/>
    <property type="match status" value="1"/>
</dbReference>
<dbReference type="Proteomes" id="UP000319852">
    <property type="component" value="Chromosome"/>
</dbReference>
<keyword evidence="6 11" id="KW-0067">ATP-binding</keyword>
<keyword evidence="16" id="KW-1185">Reference proteome</keyword>
<feature type="binding site" evidence="11">
    <location>
        <position position="71"/>
    </location>
    <ligand>
        <name>Mg(2+)</name>
        <dbReference type="ChEBI" id="CHEBI:18420"/>
    </ligand>
</feature>
<dbReference type="FunFam" id="3.40.50.300:FF:000009">
    <property type="entry name" value="CTP synthase"/>
    <property type="match status" value="1"/>
</dbReference>
<dbReference type="SUPFAM" id="SSF52317">
    <property type="entry name" value="Class I glutamine amidotransferase-like"/>
    <property type="match status" value="1"/>
</dbReference>
<dbReference type="OrthoDB" id="9801107at2"/>
<gene>
    <name evidence="11 15" type="primary">pyrG</name>
    <name evidence="15" type="ORF">HG15A2_13650</name>
</gene>
<dbReference type="GO" id="GO:0044210">
    <property type="term" value="P:'de novo' CTP biosynthetic process"/>
    <property type="evidence" value="ECO:0007669"/>
    <property type="project" value="UniProtKB-UniRule"/>
</dbReference>
<organism evidence="15 16">
    <name type="scientific">Adhaeretor mobilis</name>
    <dbReference type="NCBI Taxonomy" id="1930276"/>
    <lineage>
        <taxon>Bacteria</taxon>
        <taxon>Pseudomonadati</taxon>
        <taxon>Planctomycetota</taxon>
        <taxon>Planctomycetia</taxon>
        <taxon>Pirellulales</taxon>
        <taxon>Lacipirellulaceae</taxon>
        <taxon>Adhaeretor</taxon>
    </lineage>
</organism>
<evidence type="ECO:0000313" key="15">
    <source>
        <dbReference type="EMBL" id="QDS98093.1"/>
    </source>
</evidence>
<dbReference type="EC" id="6.3.4.2" evidence="11"/>
<dbReference type="EMBL" id="CP036263">
    <property type="protein sequence ID" value="QDS98093.1"/>
    <property type="molecule type" value="Genomic_DNA"/>
</dbReference>
<dbReference type="GO" id="GO:0097268">
    <property type="term" value="C:cytoophidium"/>
    <property type="evidence" value="ECO:0007669"/>
    <property type="project" value="UniProtKB-ARBA"/>
</dbReference>
<dbReference type="InterPro" id="IPR017926">
    <property type="entry name" value="GATASE"/>
</dbReference>
<evidence type="ECO:0000256" key="4">
    <source>
        <dbReference type="ARBA" id="ARBA00022723"/>
    </source>
</evidence>
<dbReference type="Gene3D" id="3.40.50.300">
    <property type="entry name" value="P-loop containing nucleotide triphosphate hydrolases"/>
    <property type="match status" value="1"/>
</dbReference>
<evidence type="ECO:0000256" key="11">
    <source>
        <dbReference type="HAMAP-Rule" id="MF_01227"/>
    </source>
</evidence>
<feature type="domain" description="CTP synthase N-terminal" evidence="14">
    <location>
        <begin position="3"/>
        <end position="270"/>
    </location>
</feature>
<feature type="compositionally biased region" description="Basic and acidic residues" evidence="12">
    <location>
        <begin position="534"/>
        <end position="549"/>
    </location>
</feature>
<evidence type="ECO:0000259" key="13">
    <source>
        <dbReference type="Pfam" id="PF00117"/>
    </source>
</evidence>
<dbReference type="InterPro" id="IPR029062">
    <property type="entry name" value="Class_I_gatase-like"/>
</dbReference>
<dbReference type="Pfam" id="PF06418">
    <property type="entry name" value="CTP_synth_N"/>
    <property type="match status" value="1"/>
</dbReference>
<evidence type="ECO:0000259" key="14">
    <source>
        <dbReference type="Pfam" id="PF06418"/>
    </source>
</evidence>
<feature type="binding site" evidence="11">
    <location>
        <position position="226"/>
    </location>
    <ligand>
        <name>UTP</name>
        <dbReference type="ChEBI" id="CHEBI:46398"/>
    </ligand>
</feature>
<evidence type="ECO:0000256" key="12">
    <source>
        <dbReference type="SAM" id="MobiDB-lite"/>
    </source>
</evidence>
<dbReference type="CDD" id="cd01746">
    <property type="entry name" value="GATase1_CTP_Synthase"/>
    <property type="match status" value="1"/>
</dbReference>
<protein>
    <recommendedName>
        <fullName evidence="11">CTP synthase</fullName>
        <ecNumber evidence="11">6.3.4.2</ecNumber>
    </recommendedName>
    <alternativeName>
        <fullName evidence="11">Cytidine 5'-triphosphate synthase</fullName>
    </alternativeName>
    <alternativeName>
        <fullName evidence="11">Cytidine triphosphate synthetase</fullName>
        <shortName evidence="11">CTP synthetase</shortName>
        <shortName evidence="11">CTPS</shortName>
    </alternativeName>
    <alternativeName>
        <fullName evidence="11">UTP--ammonia ligase</fullName>
    </alternativeName>
</protein>
<dbReference type="CDD" id="cd03113">
    <property type="entry name" value="CTPS_N"/>
    <property type="match status" value="1"/>
</dbReference>
<feature type="binding site" evidence="11">
    <location>
        <begin position="190"/>
        <end position="195"/>
    </location>
    <ligand>
        <name>UTP</name>
        <dbReference type="ChEBI" id="CHEBI:46398"/>
    </ligand>
</feature>
<feature type="binding site" evidence="11">
    <location>
        <position position="226"/>
    </location>
    <ligand>
        <name>CTP</name>
        <dbReference type="ChEBI" id="CHEBI:37563"/>
        <note>allosteric inhibitor</note>
    </ligand>
</feature>
<evidence type="ECO:0000256" key="5">
    <source>
        <dbReference type="ARBA" id="ARBA00022741"/>
    </source>
</evidence>
<dbReference type="GO" id="GO:0005524">
    <property type="term" value="F:ATP binding"/>
    <property type="evidence" value="ECO:0007669"/>
    <property type="project" value="UniProtKB-KW"/>
</dbReference>
<feature type="region of interest" description="Amidoligase domain" evidence="11">
    <location>
        <begin position="1"/>
        <end position="270"/>
    </location>
</feature>
<dbReference type="Gene3D" id="3.40.50.880">
    <property type="match status" value="1"/>
</dbReference>
<dbReference type="GO" id="GO:0004359">
    <property type="term" value="F:glutaminase activity"/>
    <property type="evidence" value="ECO:0007669"/>
    <property type="project" value="RHEA"/>
</dbReference>
<feature type="binding site" evidence="11">
    <location>
        <position position="408"/>
    </location>
    <ligand>
        <name>L-glutamine</name>
        <dbReference type="ChEBI" id="CHEBI:58359"/>
    </ligand>
</feature>
<dbReference type="PANTHER" id="PTHR11550">
    <property type="entry name" value="CTP SYNTHASE"/>
    <property type="match status" value="1"/>
</dbReference>
<dbReference type="InterPro" id="IPR004468">
    <property type="entry name" value="CTP_synthase"/>
</dbReference>
<accession>A0A517MT86</accession>
<dbReference type="GO" id="GO:0005829">
    <property type="term" value="C:cytosol"/>
    <property type="evidence" value="ECO:0007669"/>
    <property type="project" value="TreeGrafter"/>
</dbReference>
<keyword evidence="8 11" id="KW-0315">Glutamine amidotransferase</keyword>
<comment type="activity regulation">
    <text evidence="11">Allosterically activated by GTP, when glutamine is the substrate; GTP has no effect on the reaction when ammonia is the substrate. The allosteric effector GTP functions by stabilizing the protein conformation that binds the tetrahedral intermediate(s) formed during glutamine hydrolysis. Inhibited by the product CTP, via allosteric rather than competitive inhibition.</text>
</comment>
<feature type="binding site" evidence="11">
    <location>
        <position position="71"/>
    </location>
    <ligand>
        <name>ATP</name>
        <dbReference type="ChEBI" id="CHEBI:30616"/>
    </ligand>
</feature>
<feature type="active site" evidence="11">
    <location>
        <position position="510"/>
    </location>
</feature>
<dbReference type="PANTHER" id="PTHR11550:SF0">
    <property type="entry name" value="CTP SYNTHASE-RELATED"/>
    <property type="match status" value="1"/>
</dbReference>
<dbReference type="GO" id="GO:0046872">
    <property type="term" value="F:metal ion binding"/>
    <property type="evidence" value="ECO:0007669"/>
    <property type="project" value="UniProtKB-KW"/>
</dbReference>
<feature type="region of interest" description="Disordered" evidence="12">
    <location>
        <begin position="534"/>
        <end position="558"/>
    </location>
</feature>
<dbReference type="InterPro" id="IPR017456">
    <property type="entry name" value="CTP_synthase_N"/>
</dbReference>
<keyword evidence="5 11" id="KW-0547">Nucleotide-binding</keyword>
<feature type="binding site" evidence="11">
    <location>
        <begin position="385"/>
        <end position="388"/>
    </location>
    <ligand>
        <name>L-glutamine</name>
        <dbReference type="ChEBI" id="CHEBI:58359"/>
    </ligand>
</feature>
<evidence type="ECO:0000313" key="16">
    <source>
        <dbReference type="Proteomes" id="UP000319852"/>
    </source>
</evidence>
<comment type="similarity">
    <text evidence="2 11">Belongs to the CTP synthase family.</text>
</comment>
<dbReference type="NCBIfam" id="TIGR00337">
    <property type="entry name" value="PyrG"/>
    <property type="match status" value="1"/>
</dbReference>
<dbReference type="PROSITE" id="PS51273">
    <property type="entry name" value="GATASE_TYPE_1"/>
    <property type="match status" value="1"/>
</dbReference>
<dbReference type="KEGG" id="amob:HG15A2_13650"/>
<dbReference type="InterPro" id="IPR033828">
    <property type="entry name" value="GATase1_CTP_Synthase"/>
</dbReference>
<feature type="binding site" evidence="11">
    <location>
        <position position="143"/>
    </location>
    <ligand>
        <name>Mg(2+)</name>
        <dbReference type="ChEBI" id="CHEBI:18420"/>
    </ligand>
</feature>
<reference evidence="15 16" key="1">
    <citation type="submission" date="2019-02" db="EMBL/GenBank/DDBJ databases">
        <title>Deep-cultivation of Planctomycetes and their phenomic and genomic characterization uncovers novel biology.</title>
        <authorList>
            <person name="Wiegand S."/>
            <person name="Jogler M."/>
            <person name="Boedeker C."/>
            <person name="Pinto D."/>
            <person name="Vollmers J."/>
            <person name="Rivas-Marin E."/>
            <person name="Kohn T."/>
            <person name="Peeters S.H."/>
            <person name="Heuer A."/>
            <person name="Rast P."/>
            <person name="Oberbeckmann S."/>
            <person name="Bunk B."/>
            <person name="Jeske O."/>
            <person name="Meyerdierks A."/>
            <person name="Storesund J.E."/>
            <person name="Kallscheuer N."/>
            <person name="Luecker S."/>
            <person name="Lage O.M."/>
            <person name="Pohl T."/>
            <person name="Merkel B.J."/>
            <person name="Hornburger P."/>
            <person name="Mueller R.-W."/>
            <person name="Bruemmer F."/>
            <person name="Labrenz M."/>
            <person name="Spormann A.M."/>
            <person name="Op den Camp H."/>
            <person name="Overmann J."/>
            <person name="Amann R."/>
            <person name="Jetten M.S.M."/>
            <person name="Mascher T."/>
            <person name="Medema M.H."/>
            <person name="Devos D.P."/>
            <person name="Kaster A.-K."/>
            <person name="Ovreas L."/>
            <person name="Rohde M."/>
            <person name="Galperin M.Y."/>
            <person name="Jogler C."/>
        </authorList>
    </citation>
    <scope>NUCLEOTIDE SEQUENCE [LARGE SCALE GENOMIC DNA]</scope>
    <source>
        <strain evidence="15 16">HG15A2</strain>
    </source>
</reference>
<evidence type="ECO:0000256" key="2">
    <source>
        <dbReference type="ARBA" id="ARBA00007533"/>
    </source>
</evidence>
<comment type="pathway">
    <text evidence="1 11">Pyrimidine metabolism; CTP biosynthesis via de novo pathway; CTP from UDP: step 2/2.</text>
</comment>
<keyword evidence="9 11" id="KW-0665">Pyrimidine biosynthesis</keyword>
<sequence length="558" mass="62284">MAKHIFVTGGVVSSLGKGLTSASIGMVLERRGLKVRMQKLDPYINVDPGTMSPYQHGEVYVLDDGSETDLDLGHYERFTNSPLTRDSNYTTGQIYQSVINKERRGEFLGKTVQVIPHITNEIKSVIKRLAGEGEDAADVVITEIGGTVGDIESLPFLEAIRQFSLDAGKENCLYIHLTLVPYLKAARELKTKPTQHSVGQLREIGIQPDILICRCEHSISREDREKIALFCNISYDAVIEEKDKDFSIYEVPLSLVDHGLDRLICEKLDLRTPEPDLTPWHDLLSTLRNPEHEVSIAVVGKYAEHRDAYKSIYEAIDHAGIAHAAQIRVARIQSEEIESEGAERLLSGYDGILVPGGFGERGIEGKVAAIRFARERGIPFFGICLGMQCAVVEFARNVCGLDAAHSTEFDNETREPVICLLDDQRTITDKGGTMRLGAMPAKLDPESHAASCYGTTEINERHRHRYEFNNQYRQRFEANGLRIAGTSPDDSLVEIVEVPDHPWFLAVQYHPEFKSKPTQAQPLFAGFVEAAIKQRETRRTRNSEAKPATEEPTQEAAN</sequence>
<evidence type="ECO:0000256" key="9">
    <source>
        <dbReference type="ARBA" id="ARBA00022975"/>
    </source>
</evidence>
<evidence type="ECO:0000256" key="1">
    <source>
        <dbReference type="ARBA" id="ARBA00005171"/>
    </source>
</evidence>
<dbReference type="GO" id="GO:0042802">
    <property type="term" value="F:identical protein binding"/>
    <property type="evidence" value="ECO:0007669"/>
    <property type="project" value="TreeGrafter"/>
</dbReference>
<dbReference type="NCBIfam" id="NF003792">
    <property type="entry name" value="PRK05380.1"/>
    <property type="match status" value="1"/>
</dbReference>
<dbReference type="HAMAP" id="MF_01227">
    <property type="entry name" value="PyrG"/>
    <property type="match status" value="1"/>
</dbReference>
<comment type="catalytic activity">
    <reaction evidence="11">
        <text>L-glutamine + H2O = L-glutamate + NH4(+)</text>
        <dbReference type="Rhea" id="RHEA:15889"/>
        <dbReference type="ChEBI" id="CHEBI:15377"/>
        <dbReference type="ChEBI" id="CHEBI:28938"/>
        <dbReference type="ChEBI" id="CHEBI:29985"/>
        <dbReference type="ChEBI" id="CHEBI:58359"/>
    </reaction>
</comment>
<dbReference type="Pfam" id="PF00117">
    <property type="entry name" value="GATase"/>
    <property type="match status" value="1"/>
</dbReference>
<dbReference type="AlphaFoldDB" id="A0A517MT86"/>
<evidence type="ECO:0000256" key="7">
    <source>
        <dbReference type="ARBA" id="ARBA00022842"/>
    </source>
</evidence>
<evidence type="ECO:0000256" key="8">
    <source>
        <dbReference type="ARBA" id="ARBA00022962"/>
    </source>
</evidence>
<name>A0A517MT86_9BACT</name>
<evidence type="ECO:0000256" key="3">
    <source>
        <dbReference type="ARBA" id="ARBA00022598"/>
    </source>
</evidence>
<feature type="binding site" evidence="11">
    <location>
        <position position="357"/>
    </location>
    <ligand>
        <name>L-glutamine</name>
        <dbReference type="ChEBI" id="CHEBI:58359"/>
    </ligand>
</feature>
<feature type="binding site" evidence="11">
    <location>
        <position position="465"/>
    </location>
    <ligand>
        <name>L-glutamine</name>
        <dbReference type="ChEBI" id="CHEBI:58359"/>
    </ligand>
</feature>
<comment type="miscellaneous">
    <text evidence="11">CTPSs have evolved a hybrid strategy for distinguishing between UTP and CTP. The overlapping regions of the product feedback inhibitory and substrate sites recognize a common feature in both compounds, the triphosphate moiety. To differentiate isosteric substrate and product pyrimidine rings, an additional pocket far from the expected kinase/ligase catalytic site, specifically recognizes the cytosine and ribose portions of the product inhibitor.</text>
</comment>
<dbReference type="GO" id="GO:0003883">
    <property type="term" value="F:CTP synthase activity"/>
    <property type="evidence" value="ECO:0007669"/>
    <property type="project" value="UniProtKB-UniRule"/>
</dbReference>
<comment type="subunit">
    <text evidence="11">Homotetramer.</text>
</comment>
<feature type="binding site" evidence="11">
    <location>
        <position position="54"/>
    </location>
    <ligand>
        <name>L-glutamine</name>
        <dbReference type="ChEBI" id="CHEBI:58359"/>
    </ligand>
</feature>
<comment type="caution">
    <text evidence="11">Lacks conserved residue(s) required for the propagation of feature annotation.</text>
</comment>
<dbReference type="InterPro" id="IPR027417">
    <property type="entry name" value="P-loop_NTPase"/>
</dbReference>
<feature type="binding site" evidence="11">
    <location>
        <position position="13"/>
    </location>
    <ligand>
        <name>UTP</name>
        <dbReference type="ChEBI" id="CHEBI:46398"/>
    </ligand>
</feature>
<feature type="binding site" evidence="11">
    <location>
        <begin position="150"/>
        <end position="152"/>
    </location>
    <ligand>
        <name>CTP</name>
        <dbReference type="ChEBI" id="CHEBI:37563"/>
        <note>allosteric inhibitor</note>
    </ligand>
</feature>
<dbReference type="RefSeq" id="WP_145059008.1">
    <property type="nucleotide sequence ID" value="NZ_CP036263.1"/>
</dbReference>